<dbReference type="Gramene" id="TuG1812S0002080600.01.T01">
    <property type="protein sequence ID" value="TuG1812S0002080600.01.T01.s_cds40605"/>
    <property type="gene ID" value="TuG1812S0002080600.01"/>
</dbReference>
<reference evidence="3" key="1">
    <citation type="journal article" date="2013" name="Nature">
        <title>Draft genome of the wheat A-genome progenitor Triticum urartu.</title>
        <authorList>
            <person name="Ling H.Q."/>
            <person name="Zhao S."/>
            <person name="Liu D."/>
            <person name="Wang J."/>
            <person name="Sun H."/>
            <person name="Zhang C."/>
            <person name="Fan H."/>
            <person name="Li D."/>
            <person name="Dong L."/>
            <person name="Tao Y."/>
            <person name="Gao C."/>
            <person name="Wu H."/>
            <person name="Li Y."/>
            <person name="Cui Y."/>
            <person name="Guo X."/>
            <person name="Zheng S."/>
            <person name="Wang B."/>
            <person name="Yu K."/>
            <person name="Liang Q."/>
            <person name="Yang W."/>
            <person name="Lou X."/>
            <person name="Chen J."/>
            <person name="Feng M."/>
            <person name="Jian J."/>
            <person name="Zhang X."/>
            <person name="Luo G."/>
            <person name="Jiang Y."/>
            <person name="Liu J."/>
            <person name="Wang Z."/>
            <person name="Sha Y."/>
            <person name="Zhang B."/>
            <person name="Wu H."/>
            <person name="Tang D."/>
            <person name="Shen Q."/>
            <person name="Xue P."/>
            <person name="Zou S."/>
            <person name="Wang X."/>
            <person name="Liu X."/>
            <person name="Wang F."/>
            <person name="Yang Y."/>
            <person name="An X."/>
            <person name="Dong Z."/>
            <person name="Zhang K."/>
            <person name="Zhang X."/>
            <person name="Luo M.C."/>
            <person name="Dvorak J."/>
            <person name="Tong Y."/>
            <person name="Wang J."/>
            <person name="Yang H."/>
            <person name="Li Z."/>
            <person name="Wang D."/>
            <person name="Zhang A."/>
            <person name="Wang J."/>
        </authorList>
    </citation>
    <scope>NUCLEOTIDE SEQUENCE</scope>
    <source>
        <strain evidence="3">cv. G1812</strain>
    </source>
</reference>
<feature type="domain" description="Reverse transcriptase zinc-binding" evidence="1">
    <location>
        <begin position="26"/>
        <end position="119"/>
    </location>
</feature>
<evidence type="ECO:0000313" key="2">
    <source>
        <dbReference type="EnsemblPlants" id="TuG1812S0002080600.01.T01.s_cds40605"/>
    </source>
</evidence>
<dbReference type="EnsemblPlants" id="TuG1812S0002080600.01.T01">
    <property type="protein sequence ID" value="TuG1812S0002080600.01.T01.s_cds40605"/>
    <property type="gene ID" value="TuG1812S0002080600.01"/>
</dbReference>
<accession>A0A8R7VHZ5</accession>
<organism evidence="2 3">
    <name type="scientific">Triticum urartu</name>
    <name type="common">Red wild einkorn</name>
    <name type="synonym">Crithodium urartu</name>
    <dbReference type="NCBI Taxonomy" id="4572"/>
    <lineage>
        <taxon>Eukaryota</taxon>
        <taxon>Viridiplantae</taxon>
        <taxon>Streptophyta</taxon>
        <taxon>Embryophyta</taxon>
        <taxon>Tracheophyta</taxon>
        <taxon>Spermatophyta</taxon>
        <taxon>Magnoliopsida</taxon>
        <taxon>Liliopsida</taxon>
        <taxon>Poales</taxon>
        <taxon>Poaceae</taxon>
        <taxon>BOP clade</taxon>
        <taxon>Pooideae</taxon>
        <taxon>Triticodae</taxon>
        <taxon>Triticeae</taxon>
        <taxon>Triticinae</taxon>
        <taxon>Triticum</taxon>
    </lineage>
</organism>
<evidence type="ECO:0000313" key="3">
    <source>
        <dbReference type="Proteomes" id="UP000015106"/>
    </source>
</evidence>
<protein>
    <recommendedName>
        <fullName evidence="1">Reverse transcriptase zinc-binding domain-containing protein</fullName>
    </recommendedName>
</protein>
<reference evidence="2" key="2">
    <citation type="submission" date="2022-06" db="UniProtKB">
        <authorList>
            <consortium name="EnsemblPlants"/>
        </authorList>
    </citation>
    <scope>IDENTIFICATION</scope>
</reference>
<name>A0A8R7VHZ5_TRIUA</name>
<dbReference type="Pfam" id="PF13966">
    <property type="entry name" value="zf-RVT"/>
    <property type="match status" value="1"/>
</dbReference>
<dbReference type="Proteomes" id="UP000015106">
    <property type="component" value="Unassembled WGS sequence"/>
</dbReference>
<proteinExistence type="predicted"/>
<keyword evidence="3" id="KW-1185">Reference proteome</keyword>
<evidence type="ECO:0000259" key="1">
    <source>
        <dbReference type="Pfam" id="PF13966"/>
    </source>
</evidence>
<dbReference type="InterPro" id="IPR026960">
    <property type="entry name" value="RVT-Znf"/>
</dbReference>
<sequence>MQTDIIQEDGPDILCWDLTPNGICTSKSTYKLCLQDIHANPRFAPSQVSLQVKNLLNEVWKQKMMIPRVKTFAWRLLRKALPTGLRAGRFSVHISQLCSRCGKPEDEMHLIFLCDFARAA</sequence>
<dbReference type="AlphaFoldDB" id="A0A8R7VHZ5"/>